<evidence type="ECO:0000313" key="2">
    <source>
        <dbReference type="Proteomes" id="UP000236394"/>
    </source>
</evidence>
<dbReference type="Proteomes" id="UP000236394">
    <property type="component" value="Unassembled WGS sequence"/>
</dbReference>
<dbReference type="PANTHER" id="PTHR10091:SF0">
    <property type="entry name" value="GALACTOSE MUTAROTASE"/>
    <property type="match status" value="1"/>
</dbReference>
<dbReference type="InterPro" id="IPR008183">
    <property type="entry name" value="Aldose_1/G6P_1-epimerase"/>
</dbReference>
<dbReference type="SUPFAM" id="SSF74650">
    <property type="entry name" value="Galactose mutarotase-like"/>
    <property type="match status" value="1"/>
</dbReference>
<dbReference type="AlphaFoldDB" id="A0A2J8B286"/>
<dbReference type="GO" id="GO:0033499">
    <property type="term" value="P:galactose catabolic process via UDP-galactose, Leloir pathway"/>
    <property type="evidence" value="ECO:0007669"/>
    <property type="project" value="TreeGrafter"/>
</dbReference>
<accession>A0A2J8B286</accession>
<name>A0A2J8B286_9FIRM</name>
<dbReference type="InterPro" id="IPR014718">
    <property type="entry name" value="GH-type_carb-bd"/>
</dbReference>
<dbReference type="EMBL" id="NBZD01000002">
    <property type="protein sequence ID" value="PNH18856.1"/>
    <property type="molecule type" value="Genomic_DNA"/>
</dbReference>
<evidence type="ECO:0008006" key="3">
    <source>
        <dbReference type="Google" id="ProtNLM"/>
    </source>
</evidence>
<comment type="caution">
    <text evidence="1">The sequence shown here is derived from an EMBL/GenBank/DDBJ whole genome shotgun (WGS) entry which is preliminary data.</text>
</comment>
<proteinExistence type="predicted"/>
<reference evidence="2" key="1">
    <citation type="submission" date="2017-04" db="EMBL/GenBank/DDBJ databases">
        <authorList>
            <person name="Bumgarner R.E."/>
            <person name="Fredricks D.N."/>
            <person name="Srinivasan S."/>
        </authorList>
    </citation>
    <scope>NUCLEOTIDE SEQUENCE [LARGE SCALE GENOMIC DNA]</scope>
    <source>
        <strain evidence="2">KA00405</strain>
    </source>
</reference>
<dbReference type="Pfam" id="PF01263">
    <property type="entry name" value="Aldose_epim"/>
    <property type="match status" value="1"/>
</dbReference>
<sequence length="323" mass="36555">MQEYTIQNDYIALSVLDYGLRIKEIFLKPIQQNAVLAYAENSEYLQEVNFLGATIGPNANRIKDGKFSIAGTEWNWEKNDGANNLHSGKYGLHLKYWHCSVIENRIHAKYFQEIPFMCEYEAVFSLNNSQIEVEYFAVPDAPAMINMTNHSYFHLDAAATVLDYQLKLAADFYTPRTADGIPTGEIRSVAGTALDFREYKTISTMLAAARQTGLTKEGFDHNLLVASKGFRLLASVLTSRVKLDIFSDAPGFQFYTAENLISHGRRTPYKGLCIEPQYIPNSINCSYLKQPVFTGAQPFHQKTVYAFEFPDTGSEHLYGTERN</sequence>
<gene>
    <name evidence="1" type="ORF">B7R76_04690</name>
</gene>
<evidence type="ECO:0000313" key="1">
    <source>
        <dbReference type="EMBL" id="PNH18856.1"/>
    </source>
</evidence>
<dbReference type="InterPro" id="IPR011013">
    <property type="entry name" value="Gal_mutarotase_sf_dom"/>
</dbReference>
<dbReference type="Gene3D" id="2.70.98.10">
    <property type="match status" value="1"/>
</dbReference>
<dbReference type="PANTHER" id="PTHR10091">
    <property type="entry name" value="ALDOSE-1-EPIMERASE"/>
    <property type="match status" value="1"/>
</dbReference>
<organism evidence="1 2">
    <name type="scientific">Mageeibacillus indolicus</name>
    <dbReference type="NCBI Taxonomy" id="884684"/>
    <lineage>
        <taxon>Bacteria</taxon>
        <taxon>Bacillati</taxon>
        <taxon>Bacillota</taxon>
        <taxon>Clostridia</taxon>
        <taxon>Eubacteriales</taxon>
        <taxon>Oscillospiraceae</taxon>
        <taxon>Mageeibacillus</taxon>
    </lineage>
</organism>
<dbReference type="GO" id="GO:0006006">
    <property type="term" value="P:glucose metabolic process"/>
    <property type="evidence" value="ECO:0007669"/>
    <property type="project" value="TreeGrafter"/>
</dbReference>
<dbReference type="GO" id="GO:0030246">
    <property type="term" value="F:carbohydrate binding"/>
    <property type="evidence" value="ECO:0007669"/>
    <property type="project" value="InterPro"/>
</dbReference>
<dbReference type="GO" id="GO:0004034">
    <property type="term" value="F:aldose 1-epimerase activity"/>
    <property type="evidence" value="ECO:0007669"/>
    <property type="project" value="TreeGrafter"/>
</dbReference>
<protein>
    <recommendedName>
        <fullName evidence="3">Aldose 1-epimerase</fullName>
    </recommendedName>
</protein>
<dbReference type="RefSeq" id="WP_102892511.1">
    <property type="nucleotide sequence ID" value="NZ_NBZD01000002.1"/>
</dbReference>